<dbReference type="SUPFAM" id="SSF55040">
    <property type="entry name" value="Molybdenum cofactor biosynthesis protein C, MoaC"/>
    <property type="match status" value="1"/>
</dbReference>
<dbReference type="GO" id="GO:0006777">
    <property type="term" value="P:Mo-molybdopterin cofactor biosynthetic process"/>
    <property type="evidence" value="ECO:0007669"/>
    <property type="project" value="UniProtKB-KW"/>
</dbReference>
<dbReference type="GO" id="GO:0061798">
    <property type="term" value="F:GTP 3',8'-cyclase activity"/>
    <property type="evidence" value="ECO:0007669"/>
    <property type="project" value="TreeGrafter"/>
</dbReference>
<dbReference type="NCBIfam" id="NF006870">
    <property type="entry name" value="PRK09364.1"/>
    <property type="match status" value="1"/>
</dbReference>
<dbReference type="InterPro" id="IPR002820">
    <property type="entry name" value="Mopterin_CF_biosynth-C_dom"/>
</dbReference>
<evidence type="ECO:0000256" key="3">
    <source>
        <dbReference type="ARBA" id="ARBA00012575"/>
    </source>
</evidence>
<comment type="pathway">
    <text evidence="2">Cofactor biosynthesis; molybdopterin biosynthesis.</text>
</comment>
<sequence>MFLRRVATKLPQPTRFFCNASNHDISNAIAELNKEMESIFGEPPPPSLSGHAGNQDVTIESVSLPPDVQENDLRLTHIGSSGEAKMVDVSSKEVTNRVAVASCKVILGRKVFNLVSANEMGKGDVLGVAKIAGICGAKETSRIIPLCHNINLTHVRVGLTLNPEDSSVEIEGEVATCGQTGVEMEALTAVTVAGLTVYDMCKAASKDIRITNVKLERKSGGRTGDWSREK</sequence>
<dbReference type="InterPro" id="IPR036522">
    <property type="entry name" value="MoaC_sf"/>
</dbReference>
<gene>
    <name evidence="7" type="ORF">CEURO_LOCUS11927</name>
</gene>
<dbReference type="NCBIfam" id="TIGR00581">
    <property type="entry name" value="moaC"/>
    <property type="match status" value="1"/>
</dbReference>
<organism evidence="7 8">
    <name type="scientific">Cuscuta europaea</name>
    <name type="common">European dodder</name>
    <dbReference type="NCBI Taxonomy" id="41803"/>
    <lineage>
        <taxon>Eukaryota</taxon>
        <taxon>Viridiplantae</taxon>
        <taxon>Streptophyta</taxon>
        <taxon>Embryophyta</taxon>
        <taxon>Tracheophyta</taxon>
        <taxon>Spermatophyta</taxon>
        <taxon>Magnoliopsida</taxon>
        <taxon>eudicotyledons</taxon>
        <taxon>Gunneridae</taxon>
        <taxon>Pentapetalae</taxon>
        <taxon>asterids</taxon>
        <taxon>lamiids</taxon>
        <taxon>Solanales</taxon>
        <taxon>Convolvulaceae</taxon>
        <taxon>Cuscuteae</taxon>
        <taxon>Cuscuta</taxon>
        <taxon>Cuscuta subgen. Cuscuta</taxon>
    </lineage>
</organism>
<dbReference type="EMBL" id="CAMAPE010000029">
    <property type="protein sequence ID" value="CAH9092378.1"/>
    <property type="molecule type" value="Genomic_DNA"/>
</dbReference>
<dbReference type="InterPro" id="IPR047594">
    <property type="entry name" value="MoaC_bact/euk"/>
</dbReference>
<dbReference type="AlphaFoldDB" id="A0A9P0Z9S0"/>
<dbReference type="PANTHER" id="PTHR22960:SF0">
    <property type="entry name" value="MOLYBDENUM COFACTOR BIOSYNTHESIS PROTEIN 1"/>
    <property type="match status" value="1"/>
</dbReference>
<dbReference type="Proteomes" id="UP001152484">
    <property type="component" value="Unassembled WGS sequence"/>
</dbReference>
<dbReference type="InterPro" id="IPR023045">
    <property type="entry name" value="MoaC"/>
</dbReference>
<keyword evidence="4" id="KW-0501">Molybdenum cofactor biosynthesis</keyword>
<dbReference type="Pfam" id="PF01967">
    <property type="entry name" value="MoaC"/>
    <property type="match status" value="1"/>
</dbReference>
<evidence type="ECO:0000256" key="5">
    <source>
        <dbReference type="ARBA" id="ARBA00023239"/>
    </source>
</evidence>
<evidence type="ECO:0000259" key="6">
    <source>
        <dbReference type="Pfam" id="PF01967"/>
    </source>
</evidence>
<evidence type="ECO:0000256" key="1">
    <source>
        <dbReference type="ARBA" id="ARBA00001637"/>
    </source>
</evidence>
<evidence type="ECO:0000313" key="7">
    <source>
        <dbReference type="EMBL" id="CAH9092378.1"/>
    </source>
</evidence>
<proteinExistence type="inferred from homology"/>
<accession>A0A9P0Z9S0</accession>
<dbReference type="PANTHER" id="PTHR22960">
    <property type="entry name" value="MOLYBDOPTERIN COFACTOR SYNTHESIS PROTEIN A"/>
    <property type="match status" value="1"/>
</dbReference>
<dbReference type="HAMAP" id="MF_01224_B">
    <property type="entry name" value="MoaC_B"/>
    <property type="match status" value="1"/>
</dbReference>
<evidence type="ECO:0000256" key="4">
    <source>
        <dbReference type="ARBA" id="ARBA00023150"/>
    </source>
</evidence>
<dbReference type="EC" id="4.6.1.17" evidence="3"/>
<dbReference type="GO" id="GO:0061799">
    <property type="term" value="F:cyclic pyranopterin monophosphate synthase activity"/>
    <property type="evidence" value="ECO:0007669"/>
    <property type="project" value="UniProtKB-EC"/>
</dbReference>
<reference evidence="7" key="1">
    <citation type="submission" date="2022-07" db="EMBL/GenBank/DDBJ databases">
        <authorList>
            <person name="Macas J."/>
            <person name="Novak P."/>
            <person name="Neumann P."/>
        </authorList>
    </citation>
    <scope>NUCLEOTIDE SEQUENCE</scope>
</reference>
<keyword evidence="5" id="KW-0456">Lyase</keyword>
<evidence type="ECO:0000256" key="2">
    <source>
        <dbReference type="ARBA" id="ARBA00005046"/>
    </source>
</evidence>
<dbReference type="CDD" id="cd01420">
    <property type="entry name" value="MoaC_PE"/>
    <property type="match status" value="1"/>
</dbReference>
<keyword evidence="8" id="KW-1185">Reference proteome</keyword>
<protein>
    <recommendedName>
        <fullName evidence="3">cyclic pyranopterin monophosphate synthase</fullName>
        <ecNumber evidence="3">4.6.1.17</ecNumber>
    </recommendedName>
</protein>
<dbReference type="OrthoDB" id="429626at2759"/>
<evidence type="ECO:0000313" key="8">
    <source>
        <dbReference type="Proteomes" id="UP001152484"/>
    </source>
</evidence>
<comment type="caution">
    <text evidence="7">The sequence shown here is derived from an EMBL/GenBank/DDBJ whole genome shotgun (WGS) entry which is preliminary data.</text>
</comment>
<dbReference type="Gene3D" id="3.30.70.640">
    <property type="entry name" value="Molybdopterin cofactor biosynthesis C (MoaC) domain"/>
    <property type="match status" value="1"/>
</dbReference>
<feature type="domain" description="Molybdopterin cofactor biosynthesis C (MoaC)" evidence="6">
    <location>
        <begin position="86"/>
        <end position="221"/>
    </location>
</feature>
<name>A0A9P0Z9S0_CUSEU</name>
<comment type="catalytic activity">
    <reaction evidence="1">
        <text>(8S)-3',8-cyclo-7,8-dihydroguanosine 5'-triphosphate = cyclic pyranopterin phosphate + diphosphate</text>
        <dbReference type="Rhea" id="RHEA:49580"/>
        <dbReference type="ChEBI" id="CHEBI:33019"/>
        <dbReference type="ChEBI" id="CHEBI:59648"/>
        <dbReference type="ChEBI" id="CHEBI:131766"/>
        <dbReference type="EC" id="4.6.1.17"/>
    </reaction>
</comment>
<dbReference type="InterPro" id="IPR050105">
    <property type="entry name" value="MoCo_biosynth_MoaA/MoaC"/>
</dbReference>